<protein>
    <submittedName>
        <fullName evidence="2">Uncharacterized protein</fullName>
    </submittedName>
</protein>
<proteinExistence type="predicted"/>
<dbReference type="EMBL" id="SJPH01000003">
    <property type="protein sequence ID" value="TWT46654.1"/>
    <property type="molecule type" value="Genomic_DNA"/>
</dbReference>
<comment type="caution">
    <text evidence="2">The sequence shown here is derived from an EMBL/GenBank/DDBJ whole genome shotgun (WGS) entry which is preliminary data.</text>
</comment>
<dbReference type="AlphaFoldDB" id="A0A5C5W7V1"/>
<organism evidence="2 3">
    <name type="scientific">Botrimarina hoheduenensis</name>
    <dbReference type="NCBI Taxonomy" id="2528000"/>
    <lineage>
        <taxon>Bacteria</taxon>
        <taxon>Pseudomonadati</taxon>
        <taxon>Planctomycetota</taxon>
        <taxon>Planctomycetia</taxon>
        <taxon>Pirellulales</taxon>
        <taxon>Lacipirellulaceae</taxon>
        <taxon>Botrimarina</taxon>
    </lineage>
</organism>
<dbReference type="OrthoDB" id="281144at2"/>
<evidence type="ECO:0000313" key="2">
    <source>
        <dbReference type="EMBL" id="TWT46654.1"/>
    </source>
</evidence>
<keyword evidence="3" id="KW-1185">Reference proteome</keyword>
<evidence type="ECO:0000256" key="1">
    <source>
        <dbReference type="SAM" id="MobiDB-lite"/>
    </source>
</evidence>
<gene>
    <name evidence="2" type="ORF">Pla111_17550</name>
</gene>
<dbReference type="RefSeq" id="WP_146573344.1">
    <property type="nucleotide sequence ID" value="NZ_SJPH01000003.1"/>
</dbReference>
<reference evidence="2 3" key="1">
    <citation type="submission" date="2019-02" db="EMBL/GenBank/DDBJ databases">
        <title>Deep-cultivation of Planctomycetes and their phenomic and genomic characterization uncovers novel biology.</title>
        <authorList>
            <person name="Wiegand S."/>
            <person name="Jogler M."/>
            <person name="Boedeker C."/>
            <person name="Pinto D."/>
            <person name="Vollmers J."/>
            <person name="Rivas-Marin E."/>
            <person name="Kohn T."/>
            <person name="Peeters S.H."/>
            <person name="Heuer A."/>
            <person name="Rast P."/>
            <person name="Oberbeckmann S."/>
            <person name="Bunk B."/>
            <person name="Jeske O."/>
            <person name="Meyerdierks A."/>
            <person name="Storesund J.E."/>
            <person name="Kallscheuer N."/>
            <person name="Luecker S."/>
            <person name="Lage O.M."/>
            <person name="Pohl T."/>
            <person name="Merkel B.J."/>
            <person name="Hornburger P."/>
            <person name="Mueller R.-W."/>
            <person name="Bruemmer F."/>
            <person name="Labrenz M."/>
            <person name="Spormann A.M."/>
            <person name="Op Den Camp H."/>
            <person name="Overmann J."/>
            <person name="Amann R."/>
            <person name="Jetten M.S.M."/>
            <person name="Mascher T."/>
            <person name="Medema M.H."/>
            <person name="Devos D.P."/>
            <person name="Kaster A.-K."/>
            <person name="Ovreas L."/>
            <person name="Rohde M."/>
            <person name="Galperin M.Y."/>
            <person name="Jogler C."/>
        </authorList>
    </citation>
    <scope>NUCLEOTIDE SEQUENCE [LARGE SCALE GENOMIC DNA]</scope>
    <source>
        <strain evidence="2 3">Pla111</strain>
    </source>
</reference>
<dbReference type="Proteomes" id="UP000318995">
    <property type="component" value="Unassembled WGS sequence"/>
</dbReference>
<evidence type="ECO:0000313" key="3">
    <source>
        <dbReference type="Proteomes" id="UP000318995"/>
    </source>
</evidence>
<sequence>MNPLARLLGTIFKASSAAILVGLLTLLPSAIATGMVSVESRLVALEEQIELRYRNQPAAAARLRTEARAMVAAWQAEPDPSAGDYRRMHRWFDIAFRATLPGGSGELPGAPRLLGRTALQQPRGVIEPLVEPMAAIPAAALESSDPLMPQSLLPQQSSSDHAAHSVLTLTPPTLAAGEVSSEAGDAYAHLSNPSAPRGQLAPASEFAEPRRVEKPITAADRPATSEPTLVGPHSPGRSHWSQHASAAPLDWRDPFTDDPTASVNPLRRGLKQQVQRPIVGTPSGISVNLTELTARVRGYNTALRELQQRLLADPAPDAFVLSDWATELEQLALEESFLDLYREGLGEAERRALPPSPSIELVSELLRRRADDQLSSRDFEGAKRRALESVSARMSRIEPARDAF</sequence>
<name>A0A5C5W7V1_9BACT</name>
<feature type="region of interest" description="Disordered" evidence="1">
    <location>
        <begin position="187"/>
        <end position="263"/>
    </location>
</feature>
<accession>A0A5C5W7V1</accession>